<dbReference type="EMBL" id="NOXS01000023">
    <property type="protein sequence ID" value="OYQ21341.1"/>
    <property type="molecule type" value="Genomic_DNA"/>
</dbReference>
<organism evidence="2 3">
    <name type="scientific">Elstera cyanobacteriorum</name>
    <dbReference type="NCBI Taxonomy" id="2022747"/>
    <lineage>
        <taxon>Bacteria</taxon>
        <taxon>Pseudomonadati</taxon>
        <taxon>Pseudomonadota</taxon>
        <taxon>Alphaproteobacteria</taxon>
        <taxon>Rhodospirillales</taxon>
        <taxon>Rhodospirillaceae</taxon>
        <taxon>Elstera</taxon>
    </lineage>
</organism>
<gene>
    <name evidence="1" type="ORF">CHR90_02305</name>
    <name evidence="2" type="ORF">CHR90_02350</name>
</gene>
<evidence type="ECO:0000313" key="3">
    <source>
        <dbReference type="Proteomes" id="UP000216361"/>
    </source>
</evidence>
<dbReference type="EMBL" id="NOXS01000023">
    <property type="protein sequence ID" value="OYQ21333.1"/>
    <property type="molecule type" value="Genomic_DNA"/>
</dbReference>
<proteinExistence type="predicted"/>
<name>A0A255XWS1_9PROT</name>
<keyword evidence="3" id="KW-1185">Reference proteome</keyword>
<evidence type="ECO:0000313" key="2">
    <source>
        <dbReference type="EMBL" id="OYQ21341.1"/>
    </source>
</evidence>
<accession>A0A255XWS1</accession>
<reference evidence="2 3" key="1">
    <citation type="submission" date="2017-07" db="EMBL/GenBank/DDBJ databases">
        <title>Elstera cyanobacteriorum sp. nov., a novel bacterium isolated from cyanobacterial aggregates in a eutrophic lake.</title>
        <authorList>
            <person name="Cai H."/>
        </authorList>
    </citation>
    <scope>NUCLEOTIDE SEQUENCE [LARGE SCALE GENOMIC DNA]</scope>
    <source>
        <strain evidence="2 3">TH019</strain>
    </source>
</reference>
<dbReference type="AlphaFoldDB" id="A0A255XWS1"/>
<sequence length="131" mass="14847">MFVEFFNPRGERILVRAEAVCLIGGSRFTGRIRDPQRSYLCGSGLRGIEVVGEPSATRLRLGGEWVHLYRRSQTVYVRPERIAWIYPSPKGTALRLATLGMMLCDEPYHQIMEKLNAGEPASTPRPQDLTR</sequence>
<comment type="caution">
    <text evidence="2">The sequence shown here is derived from an EMBL/GenBank/DDBJ whole genome shotgun (WGS) entry which is preliminary data.</text>
</comment>
<evidence type="ECO:0000313" key="1">
    <source>
        <dbReference type="EMBL" id="OYQ21333.1"/>
    </source>
</evidence>
<dbReference type="Proteomes" id="UP000216361">
    <property type="component" value="Unassembled WGS sequence"/>
</dbReference>
<protein>
    <submittedName>
        <fullName evidence="2">Uncharacterized protein</fullName>
    </submittedName>
</protein>